<reference evidence="10" key="1">
    <citation type="journal article" date="2019" name="Plant J.">
        <title>Chlorella vulgaris genome assembly and annotation reveals the molecular basis for metabolic acclimation to high light conditions.</title>
        <authorList>
            <person name="Cecchin M."/>
            <person name="Marcolungo L."/>
            <person name="Rossato M."/>
            <person name="Girolomoni L."/>
            <person name="Cosentino E."/>
            <person name="Cuine S."/>
            <person name="Li-Beisson Y."/>
            <person name="Delledonne M."/>
            <person name="Ballottari M."/>
        </authorList>
    </citation>
    <scope>NUCLEOTIDE SEQUENCE</scope>
    <source>
        <strain evidence="10">211/11P</strain>
    </source>
</reference>
<keyword evidence="11" id="KW-1185">Reference proteome</keyword>
<feature type="region of interest" description="Disordered" evidence="7">
    <location>
        <begin position="175"/>
        <end position="203"/>
    </location>
</feature>
<dbReference type="SMART" id="SM00717">
    <property type="entry name" value="SANT"/>
    <property type="match status" value="2"/>
</dbReference>
<dbReference type="Pfam" id="PF13921">
    <property type="entry name" value="Myb_DNA-bind_6"/>
    <property type="match status" value="1"/>
</dbReference>
<name>A0A9D4YV31_CHLVU</name>
<dbReference type="Proteomes" id="UP001055712">
    <property type="component" value="Unassembled WGS sequence"/>
</dbReference>
<gene>
    <name evidence="10" type="ORF">D9Q98_006311</name>
</gene>
<evidence type="ECO:0000256" key="3">
    <source>
        <dbReference type="ARBA" id="ARBA00023015"/>
    </source>
</evidence>
<evidence type="ECO:0000256" key="2">
    <source>
        <dbReference type="ARBA" id="ARBA00022737"/>
    </source>
</evidence>
<comment type="subcellular location">
    <subcellularLocation>
        <location evidence="1">Nucleus</location>
    </subcellularLocation>
</comment>
<evidence type="ECO:0000259" key="9">
    <source>
        <dbReference type="PROSITE" id="PS51294"/>
    </source>
</evidence>
<evidence type="ECO:0000313" key="11">
    <source>
        <dbReference type="Proteomes" id="UP001055712"/>
    </source>
</evidence>
<dbReference type="InterPro" id="IPR017930">
    <property type="entry name" value="Myb_dom"/>
</dbReference>
<dbReference type="InterPro" id="IPR050560">
    <property type="entry name" value="MYB_TF"/>
</dbReference>
<keyword evidence="5" id="KW-0804">Transcription</keyword>
<dbReference type="OrthoDB" id="2143914at2759"/>
<dbReference type="PROSITE" id="PS51294">
    <property type="entry name" value="HTH_MYB"/>
    <property type="match status" value="2"/>
</dbReference>
<dbReference type="PROSITE" id="PS50090">
    <property type="entry name" value="MYB_LIKE"/>
    <property type="match status" value="2"/>
</dbReference>
<evidence type="ECO:0000259" key="8">
    <source>
        <dbReference type="PROSITE" id="PS50090"/>
    </source>
</evidence>
<keyword evidence="3" id="KW-0805">Transcription regulation</keyword>
<dbReference type="InterPro" id="IPR009057">
    <property type="entry name" value="Homeodomain-like_sf"/>
</dbReference>
<evidence type="ECO:0000256" key="6">
    <source>
        <dbReference type="ARBA" id="ARBA00023242"/>
    </source>
</evidence>
<sequence length="532" mass="54614">MPKYSDDFKKGAWTTEEDDLLRRLIGEYGPKNWSVIANGIKGRSGKSCRLRWCNQLNPDVKKEPFSQWEDAVIIKAHRELGNKWANISKLLPGRTDNAVKNHWNSTLKRKFTSGQLLNRYLKSNVGLQWLLDNPPDDEDSYSPAVRCGKRQSGASLPEQAYVGAAVTRNATGQFAPVPLNANKRRRTDGGGGGGAGGDDSSGAVADAEYPGLPANMKRPSLQESIDMLNSVPESMRACLIEAAKLAGPAFKRKAASAGTGSAAGEAAPGPLSFNINVDAGRSPAAAAGSMAACAVQAAGGGSGGIGGLNAADSDPLIVGLMTAAMGSDPLLGPLPSLPAAPLPLPLPTAEPRAERGFVSAAQQQQQQQDADDQQLLEMIRRMDSDTLNQGGKSALKGSALSMAGGVADGAAIDVLPLPLPLPRLVPGHTASPGQLGAGLGAAGVPLRIPSMGGGAHGVPLPSPAELKGMFGTPLSSNSLNAILDDLGRGSSMLKGLSAGTMGSLPPMDSGEGQPAAAAGAAAHLAPVPIRLR</sequence>
<reference evidence="10" key="2">
    <citation type="submission" date="2020-11" db="EMBL/GenBank/DDBJ databases">
        <authorList>
            <person name="Cecchin M."/>
            <person name="Marcolungo L."/>
            <person name="Rossato M."/>
            <person name="Girolomoni L."/>
            <person name="Cosentino E."/>
            <person name="Cuine S."/>
            <person name="Li-Beisson Y."/>
            <person name="Delledonne M."/>
            <person name="Ballottari M."/>
        </authorList>
    </citation>
    <scope>NUCLEOTIDE SEQUENCE</scope>
    <source>
        <strain evidence="10">211/11P</strain>
        <tissue evidence="10">Whole cell</tissue>
    </source>
</reference>
<dbReference type="CDD" id="cd00167">
    <property type="entry name" value="SANT"/>
    <property type="match status" value="2"/>
</dbReference>
<dbReference type="GO" id="GO:0005634">
    <property type="term" value="C:nucleus"/>
    <property type="evidence" value="ECO:0007669"/>
    <property type="project" value="UniProtKB-SubCell"/>
</dbReference>
<feature type="domain" description="HTH myb-type" evidence="9">
    <location>
        <begin position="61"/>
        <end position="111"/>
    </location>
</feature>
<dbReference type="FunFam" id="1.10.10.60:FF:000060">
    <property type="entry name" value="MYB transcription factor"/>
    <property type="match status" value="1"/>
</dbReference>
<dbReference type="SUPFAM" id="SSF46689">
    <property type="entry name" value="Homeodomain-like"/>
    <property type="match status" value="1"/>
</dbReference>
<dbReference type="GO" id="GO:0000981">
    <property type="term" value="F:DNA-binding transcription factor activity, RNA polymerase II-specific"/>
    <property type="evidence" value="ECO:0007669"/>
    <property type="project" value="TreeGrafter"/>
</dbReference>
<dbReference type="EMBL" id="SIDB01000009">
    <property type="protein sequence ID" value="KAI3427919.1"/>
    <property type="molecule type" value="Genomic_DNA"/>
</dbReference>
<evidence type="ECO:0000256" key="7">
    <source>
        <dbReference type="SAM" id="MobiDB-lite"/>
    </source>
</evidence>
<dbReference type="AlphaFoldDB" id="A0A9D4YV31"/>
<feature type="domain" description="Myb-like" evidence="8">
    <location>
        <begin position="57"/>
        <end position="107"/>
    </location>
</feature>
<accession>A0A9D4YV31</accession>
<comment type="caution">
    <text evidence="10">The sequence shown here is derived from an EMBL/GenBank/DDBJ whole genome shotgun (WGS) entry which is preliminary data.</text>
</comment>
<dbReference type="Gene3D" id="1.10.10.60">
    <property type="entry name" value="Homeodomain-like"/>
    <property type="match status" value="2"/>
</dbReference>
<proteinExistence type="predicted"/>
<evidence type="ECO:0000256" key="4">
    <source>
        <dbReference type="ARBA" id="ARBA00023125"/>
    </source>
</evidence>
<evidence type="ECO:0000256" key="5">
    <source>
        <dbReference type="ARBA" id="ARBA00023163"/>
    </source>
</evidence>
<evidence type="ECO:0000256" key="1">
    <source>
        <dbReference type="ARBA" id="ARBA00004123"/>
    </source>
</evidence>
<protein>
    <submittedName>
        <fullName evidence="10">Uncharacterized protein</fullName>
    </submittedName>
</protein>
<feature type="domain" description="HTH myb-type" evidence="9">
    <location>
        <begin position="5"/>
        <end position="60"/>
    </location>
</feature>
<keyword evidence="2" id="KW-0677">Repeat</keyword>
<dbReference type="PANTHER" id="PTHR45614">
    <property type="entry name" value="MYB PROTEIN-RELATED"/>
    <property type="match status" value="1"/>
</dbReference>
<keyword evidence="4" id="KW-0238">DNA-binding</keyword>
<feature type="domain" description="Myb-like" evidence="8">
    <location>
        <begin position="5"/>
        <end position="56"/>
    </location>
</feature>
<keyword evidence="6" id="KW-0539">Nucleus</keyword>
<evidence type="ECO:0000313" key="10">
    <source>
        <dbReference type="EMBL" id="KAI3427919.1"/>
    </source>
</evidence>
<dbReference type="GO" id="GO:0000978">
    <property type="term" value="F:RNA polymerase II cis-regulatory region sequence-specific DNA binding"/>
    <property type="evidence" value="ECO:0007669"/>
    <property type="project" value="TreeGrafter"/>
</dbReference>
<feature type="compositionally biased region" description="Gly residues" evidence="7">
    <location>
        <begin position="189"/>
        <end position="199"/>
    </location>
</feature>
<dbReference type="PANTHER" id="PTHR45614:SF25">
    <property type="entry name" value="MYB PROTEIN"/>
    <property type="match status" value="1"/>
</dbReference>
<organism evidence="10 11">
    <name type="scientific">Chlorella vulgaris</name>
    <name type="common">Green alga</name>
    <dbReference type="NCBI Taxonomy" id="3077"/>
    <lineage>
        <taxon>Eukaryota</taxon>
        <taxon>Viridiplantae</taxon>
        <taxon>Chlorophyta</taxon>
        <taxon>core chlorophytes</taxon>
        <taxon>Trebouxiophyceae</taxon>
        <taxon>Chlorellales</taxon>
        <taxon>Chlorellaceae</taxon>
        <taxon>Chlorella clade</taxon>
        <taxon>Chlorella</taxon>
    </lineage>
</organism>
<dbReference type="InterPro" id="IPR001005">
    <property type="entry name" value="SANT/Myb"/>
</dbReference>